<dbReference type="PANTHER" id="PTHR43289:SF6">
    <property type="entry name" value="SERINE_THREONINE-PROTEIN KINASE NEKL-3"/>
    <property type="match status" value="1"/>
</dbReference>
<keyword evidence="2" id="KW-0547">Nucleotide-binding</keyword>
<evidence type="ECO:0000313" key="7">
    <source>
        <dbReference type="EMBL" id="MCM2372396.1"/>
    </source>
</evidence>
<dbReference type="SUPFAM" id="SSF56112">
    <property type="entry name" value="Protein kinase-like (PK-like)"/>
    <property type="match status" value="1"/>
</dbReference>
<dbReference type="InterPro" id="IPR000253">
    <property type="entry name" value="FHA_dom"/>
</dbReference>
<dbReference type="PANTHER" id="PTHR43289">
    <property type="entry name" value="MITOGEN-ACTIVATED PROTEIN KINASE KINASE KINASE 20-RELATED"/>
    <property type="match status" value="1"/>
</dbReference>
<reference evidence="7 8" key="1">
    <citation type="journal article" date="2022" name="Syst. Appl. Microbiol.">
        <title>Rhodopirellula aestuarii sp. nov., a novel member of the genus Rhodopirellula isolated from brackish sediments collected in the Tagus River estuary, Portugal.</title>
        <authorList>
            <person name="Vitorino I.R."/>
            <person name="Klimek D."/>
            <person name="Calusinska M."/>
            <person name="Lobo-da-Cunha A."/>
            <person name="Vasconcelos V."/>
            <person name="Lage O.M."/>
        </authorList>
    </citation>
    <scope>NUCLEOTIDE SEQUENCE [LARGE SCALE GENOMIC DNA]</scope>
    <source>
        <strain evidence="7 8">ICT_H3.1</strain>
    </source>
</reference>
<dbReference type="PROSITE" id="PS50011">
    <property type="entry name" value="PROTEIN_KINASE_DOM"/>
    <property type="match status" value="1"/>
</dbReference>
<dbReference type="Pfam" id="PF00069">
    <property type="entry name" value="Pkinase"/>
    <property type="match status" value="1"/>
</dbReference>
<keyword evidence="3 7" id="KW-0418">Kinase</keyword>
<protein>
    <submittedName>
        <fullName evidence="7">Protein kinase</fullName>
    </submittedName>
</protein>
<keyword evidence="8" id="KW-1185">Reference proteome</keyword>
<dbReference type="InterPro" id="IPR008984">
    <property type="entry name" value="SMAD_FHA_dom_sf"/>
</dbReference>
<dbReference type="Gene3D" id="3.30.200.20">
    <property type="entry name" value="Phosphorylase Kinase, domain 1"/>
    <property type="match status" value="1"/>
</dbReference>
<dbReference type="GO" id="GO:0016301">
    <property type="term" value="F:kinase activity"/>
    <property type="evidence" value="ECO:0007669"/>
    <property type="project" value="UniProtKB-KW"/>
</dbReference>
<dbReference type="SMART" id="SM00240">
    <property type="entry name" value="FHA"/>
    <property type="match status" value="1"/>
</dbReference>
<evidence type="ECO:0000313" key="8">
    <source>
        <dbReference type="Proteomes" id="UP001202961"/>
    </source>
</evidence>
<dbReference type="Proteomes" id="UP001202961">
    <property type="component" value="Unassembled WGS sequence"/>
</dbReference>
<dbReference type="RefSeq" id="WP_250930030.1">
    <property type="nucleotide sequence ID" value="NZ_JAMQBK010000046.1"/>
</dbReference>
<dbReference type="Gene3D" id="2.60.200.20">
    <property type="match status" value="1"/>
</dbReference>
<keyword evidence="1" id="KW-0808">Transferase</keyword>
<evidence type="ECO:0000256" key="3">
    <source>
        <dbReference type="ARBA" id="ARBA00022777"/>
    </source>
</evidence>
<dbReference type="Gene3D" id="1.10.510.10">
    <property type="entry name" value="Transferase(Phosphotransferase) domain 1"/>
    <property type="match status" value="1"/>
</dbReference>
<comment type="caution">
    <text evidence="7">The sequence shown here is derived from an EMBL/GenBank/DDBJ whole genome shotgun (WGS) entry which is preliminary data.</text>
</comment>
<evidence type="ECO:0000256" key="4">
    <source>
        <dbReference type="ARBA" id="ARBA00022840"/>
    </source>
</evidence>
<dbReference type="InterPro" id="IPR000719">
    <property type="entry name" value="Prot_kinase_dom"/>
</dbReference>
<accession>A0ABT0U6C7</accession>
<dbReference type="CDD" id="cd00060">
    <property type="entry name" value="FHA"/>
    <property type="match status" value="1"/>
</dbReference>
<name>A0ABT0U6C7_9BACT</name>
<evidence type="ECO:0000259" key="6">
    <source>
        <dbReference type="PROSITE" id="PS50011"/>
    </source>
</evidence>
<dbReference type="InterPro" id="IPR032030">
    <property type="entry name" value="YscD_cytoplasmic_dom"/>
</dbReference>
<sequence>MTHQVTIIAGPDAGRKFPVPNEEPLVIGRGSDSDTKIRDPRLSRIHCELRKVDGRYVLLDRGGVGGVNVNGKTITDSMPISVGTVFQIGDTRLRLEMDDSLDAATMAAHPGTDTAGLVKQASKAVESSLRDLVGQTFQERFEIEAIVATSPTSVVFRGTDTKHNRAVAIKVLRPQLASSDVQRERFIRAMKTVMPIKHPNIVRLRMAGRSGPHCWCVTDWVEGKSVSELIDDIGISGMLDWKQVWRVGIDIGSALEEAHRHQVVHRNVTPANLLRRSSDKAFLLSDLIFARALELTDASRLTKPGEVIGDLGYMAPERVTGVDEIDERSDQFGLGATMYTLLTGHPPYPATSLPHLISLLMGARPRPPKSIQFGVDERFSSLVMKMIEVNPKDRYDDSTELLAELKRVGMLSGMKV</sequence>
<dbReference type="EMBL" id="JAMQBK010000046">
    <property type="protein sequence ID" value="MCM2372396.1"/>
    <property type="molecule type" value="Genomic_DNA"/>
</dbReference>
<dbReference type="CDD" id="cd14014">
    <property type="entry name" value="STKc_PknB_like"/>
    <property type="match status" value="1"/>
</dbReference>
<dbReference type="Pfam" id="PF16697">
    <property type="entry name" value="Yop-YscD_cpl"/>
    <property type="match status" value="1"/>
</dbReference>
<feature type="domain" description="FHA" evidence="5">
    <location>
        <begin position="25"/>
        <end position="74"/>
    </location>
</feature>
<dbReference type="PROSITE" id="PS50006">
    <property type="entry name" value="FHA_DOMAIN"/>
    <property type="match status" value="1"/>
</dbReference>
<evidence type="ECO:0000256" key="1">
    <source>
        <dbReference type="ARBA" id="ARBA00022679"/>
    </source>
</evidence>
<evidence type="ECO:0000259" key="5">
    <source>
        <dbReference type="PROSITE" id="PS50006"/>
    </source>
</evidence>
<proteinExistence type="predicted"/>
<dbReference type="SUPFAM" id="SSF49879">
    <property type="entry name" value="SMAD/FHA domain"/>
    <property type="match status" value="1"/>
</dbReference>
<evidence type="ECO:0000256" key="2">
    <source>
        <dbReference type="ARBA" id="ARBA00022741"/>
    </source>
</evidence>
<gene>
    <name evidence="7" type="ORF">NB063_17445</name>
</gene>
<feature type="domain" description="Protein kinase" evidence="6">
    <location>
        <begin position="141"/>
        <end position="408"/>
    </location>
</feature>
<organism evidence="7 8">
    <name type="scientific">Aporhodopirellula aestuarii</name>
    <dbReference type="NCBI Taxonomy" id="2950107"/>
    <lineage>
        <taxon>Bacteria</taxon>
        <taxon>Pseudomonadati</taxon>
        <taxon>Planctomycetota</taxon>
        <taxon>Planctomycetia</taxon>
        <taxon>Pirellulales</taxon>
        <taxon>Pirellulaceae</taxon>
        <taxon>Aporhodopirellula</taxon>
    </lineage>
</organism>
<dbReference type="InterPro" id="IPR011009">
    <property type="entry name" value="Kinase-like_dom_sf"/>
</dbReference>
<keyword evidence="4" id="KW-0067">ATP-binding</keyword>